<keyword evidence="2" id="KW-1133">Transmembrane helix</keyword>
<protein>
    <submittedName>
        <fullName evidence="3">Uncharacterized protein</fullName>
    </submittedName>
</protein>
<name>A0ABD3SSN4_9STRA</name>
<feature type="compositionally biased region" description="Polar residues" evidence="1">
    <location>
        <begin position="354"/>
        <end position="363"/>
    </location>
</feature>
<evidence type="ECO:0000313" key="3">
    <source>
        <dbReference type="EMBL" id="KAL3827624.1"/>
    </source>
</evidence>
<reference evidence="3 4" key="1">
    <citation type="submission" date="2024-10" db="EMBL/GenBank/DDBJ databases">
        <title>Updated reference genomes for cyclostephanoid diatoms.</title>
        <authorList>
            <person name="Roberts W.R."/>
            <person name="Alverson A.J."/>
        </authorList>
    </citation>
    <scope>NUCLEOTIDE SEQUENCE [LARGE SCALE GENOMIC DNA]</scope>
    <source>
        <strain evidence="3 4">AJA228-03</strain>
    </source>
</reference>
<feature type="region of interest" description="Disordered" evidence="1">
    <location>
        <begin position="439"/>
        <end position="460"/>
    </location>
</feature>
<feature type="region of interest" description="Disordered" evidence="1">
    <location>
        <begin position="388"/>
        <end position="418"/>
    </location>
</feature>
<comment type="caution">
    <text evidence="3">The sequence shown here is derived from an EMBL/GenBank/DDBJ whole genome shotgun (WGS) entry which is preliminary data.</text>
</comment>
<feature type="compositionally biased region" description="Low complexity" evidence="1">
    <location>
        <begin position="364"/>
        <end position="375"/>
    </location>
</feature>
<accession>A0ABD3SSN4</accession>
<feature type="transmembrane region" description="Helical" evidence="2">
    <location>
        <begin position="293"/>
        <end position="313"/>
    </location>
</feature>
<keyword evidence="2" id="KW-0472">Membrane</keyword>
<feature type="region of interest" description="Disordered" evidence="1">
    <location>
        <begin position="337"/>
        <end position="375"/>
    </location>
</feature>
<evidence type="ECO:0000256" key="1">
    <source>
        <dbReference type="SAM" id="MobiDB-lite"/>
    </source>
</evidence>
<dbReference type="AlphaFoldDB" id="A0ABD3SSN4"/>
<evidence type="ECO:0000313" key="4">
    <source>
        <dbReference type="Proteomes" id="UP001530377"/>
    </source>
</evidence>
<keyword evidence="2" id="KW-0812">Transmembrane</keyword>
<dbReference type="Proteomes" id="UP001530377">
    <property type="component" value="Unassembled WGS sequence"/>
</dbReference>
<organism evidence="3 4">
    <name type="scientific">Cyclostephanos tholiformis</name>
    <dbReference type="NCBI Taxonomy" id="382380"/>
    <lineage>
        <taxon>Eukaryota</taxon>
        <taxon>Sar</taxon>
        <taxon>Stramenopiles</taxon>
        <taxon>Ochrophyta</taxon>
        <taxon>Bacillariophyta</taxon>
        <taxon>Coscinodiscophyceae</taxon>
        <taxon>Thalassiosirophycidae</taxon>
        <taxon>Stephanodiscales</taxon>
        <taxon>Stephanodiscaceae</taxon>
        <taxon>Cyclostephanos</taxon>
    </lineage>
</organism>
<dbReference type="EMBL" id="JALLPB020000001">
    <property type="protein sequence ID" value="KAL3827624.1"/>
    <property type="molecule type" value="Genomic_DNA"/>
</dbReference>
<evidence type="ECO:0000256" key="2">
    <source>
        <dbReference type="SAM" id="Phobius"/>
    </source>
</evidence>
<gene>
    <name evidence="3" type="ORF">ACHAXA_000497</name>
</gene>
<proteinExistence type="predicted"/>
<feature type="compositionally biased region" description="Basic and acidic residues" evidence="1">
    <location>
        <begin position="337"/>
        <end position="351"/>
    </location>
</feature>
<sequence>MHEIFLRTMELVTSAIDERWEKIVKSINDTANNPTANQITPQIPHPLSIASTLTKTNIGPKTMASRTVVLLLLLSAIGADVLAANLPSLTSRHLRNDPFQATVDDESGGTSVDNPELDIPELAESRRSLQDIVISSQCLNTLAASSDKNGNLGPENFYVFTDGMSNGYFSTNNMKDYGSLPMQNKFAFVTLSCQCQLMGLRDNCCQGLRARIRVAGIDPENPESMNEQLQQYVSDICSTTLDAIGEENILPPLAELADDPTSPPSLAPLPAIEAAPGVGEIDADAAGGLSGGAIAGIVLASAAVTTLLLYIMAPKKWRDEEKNEDDDLVQMDQTNTEKEMAAINPDERPDQESSDSSTAGMTISDSGSFSTKGSSKTAEMSNYYAKNNLLPTHPDEESLSTNDQPHHFASDESVEMNSDASDIANGNWEQVAASASAYVDKNDPMHSTKTSPSARSGWEV</sequence>
<keyword evidence="4" id="KW-1185">Reference proteome</keyword>